<evidence type="ECO:0000256" key="9">
    <source>
        <dbReference type="SAM" id="MobiDB-lite"/>
    </source>
</evidence>
<dbReference type="InterPro" id="IPR004358">
    <property type="entry name" value="Sig_transdc_His_kin-like_C"/>
</dbReference>
<accession>A0A418Q4P8</accession>
<dbReference type="FunFam" id="3.30.565.10:FF:000006">
    <property type="entry name" value="Sensor histidine kinase WalK"/>
    <property type="match status" value="1"/>
</dbReference>
<dbReference type="SMART" id="SM00388">
    <property type="entry name" value="HisKA"/>
    <property type="match status" value="1"/>
</dbReference>
<keyword evidence="13" id="KW-1185">Reference proteome</keyword>
<dbReference type="InterPro" id="IPR050351">
    <property type="entry name" value="BphY/WalK/GraS-like"/>
</dbReference>
<organism evidence="12 13">
    <name type="scientific">Corynebacterium falsenii</name>
    <dbReference type="NCBI Taxonomy" id="108486"/>
    <lineage>
        <taxon>Bacteria</taxon>
        <taxon>Bacillati</taxon>
        <taxon>Actinomycetota</taxon>
        <taxon>Actinomycetes</taxon>
        <taxon>Mycobacteriales</taxon>
        <taxon>Corynebacteriaceae</taxon>
        <taxon>Corynebacterium</taxon>
    </lineage>
</organism>
<dbReference type="Pfam" id="PF00512">
    <property type="entry name" value="HisKA"/>
    <property type="match status" value="1"/>
</dbReference>
<dbReference type="AlphaFoldDB" id="A0A418Q4P8"/>
<dbReference type="InterPro" id="IPR036097">
    <property type="entry name" value="HisK_dim/P_sf"/>
</dbReference>
<dbReference type="CDD" id="cd00075">
    <property type="entry name" value="HATPase"/>
    <property type="match status" value="1"/>
</dbReference>
<keyword evidence="4" id="KW-0597">Phosphoprotein</keyword>
<dbReference type="CDD" id="cd00082">
    <property type="entry name" value="HisKA"/>
    <property type="match status" value="1"/>
</dbReference>
<protein>
    <recommendedName>
        <fullName evidence="8">Sensor-like histidine kinase SenX3</fullName>
        <ecNumber evidence="3">2.7.13.3</ecNumber>
    </recommendedName>
</protein>
<keyword evidence="5" id="KW-0808">Transferase</keyword>
<comment type="caution">
    <text evidence="12">The sequence shown here is derived from an EMBL/GenBank/DDBJ whole genome shotgun (WGS) entry which is preliminary data.</text>
</comment>
<feature type="domain" description="Histidine kinase" evidence="11">
    <location>
        <begin position="170"/>
        <end position="386"/>
    </location>
</feature>
<sequence length="466" mass="50857">MDPATGGLWLGVLIGLLIGAAFGVLGMIAYRMRVRKQRNLRTQRQLEGNRVSTVAQMLHFAIQSAPDAVVVVDRKRNVVLSNPRAHELGLVHERALNSEVWAVVARVMGDQEPREIHYAPPPRRGNRPVISVAGQVKLLSLADARYVVVYATDDSEYVRMESARRDFVANVSHELKTPVGAISLLVETMLEVHDDPDAVEYFGGKLMVETQRMNQMITELISLSKLQGAESLPDPEILSVDRVVEDALDRCRLAASAVEIELVKDAKCNAMVKGDMGLLVTSVSNLVTNAIHYSPQGSTVSISREATDDTVVIRVTDRGIGIAPENQKRVFERFFRVDKARSRNTGGTGLGLAIVKHVMANHGGSVSLWSRPGTGSTFTLELPRVNENSPTKKKKDDEPVIPGEERLKTNSDADSAVVLTEDSSEPRLHGFETLAQLGDEPAEAGDAYEADDANDAEGTVDRGTRP</sequence>
<dbReference type="InterPro" id="IPR003594">
    <property type="entry name" value="HATPase_dom"/>
</dbReference>
<dbReference type="GO" id="GO:0004721">
    <property type="term" value="F:phosphoprotein phosphatase activity"/>
    <property type="evidence" value="ECO:0007669"/>
    <property type="project" value="TreeGrafter"/>
</dbReference>
<evidence type="ECO:0000256" key="1">
    <source>
        <dbReference type="ARBA" id="ARBA00000085"/>
    </source>
</evidence>
<dbReference type="PANTHER" id="PTHR45453:SF1">
    <property type="entry name" value="PHOSPHATE REGULON SENSOR PROTEIN PHOR"/>
    <property type="match status" value="1"/>
</dbReference>
<dbReference type="SUPFAM" id="SSF47384">
    <property type="entry name" value="Homodimeric domain of signal transducing histidine kinase"/>
    <property type="match status" value="1"/>
</dbReference>
<comment type="subcellular location">
    <subcellularLocation>
        <location evidence="2">Cell membrane</location>
    </subcellularLocation>
</comment>
<dbReference type="Gene3D" id="3.30.565.10">
    <property type="entry name" value="Histidine kinase-like ATPase, C-terminal domain"/>
    <property type="match status" value="1"/>
</dbReference>
<evidence type="ECO:0000256" key="8">
    <source>
        <dbReference type="ARBA" id="ARBA00039401"/>
    </source>
</evidence>
<dbReference type="Gene3D" id="1.10.287.130">
    <property type="match status" value="1"/>
</dbReference>
<keyword evidence="10" id="KW-0472">Membrane</keyword>
<dbReference type="GO" id="GO:0005886">
    <property type="term" value="C:plasma membrane"/>
    <property type="evidence" value="ECO:0007669"/>
    <property type="project" value="UniProtKB-SubCell"/>
</dbReference>
<dbReference type="EC" id="2.7.13.3" evidence="3"/>
<feature type="compositionally biased region" description="Basic and acidic residues" evidence="9">
    <location>
        <begin position="394"/>
        <end position="411"/>
    </location>
</feature>
<name>A0A418Q4P8_9CORY</name>
<evidence type="ECO:0000256" key="4">
    <source>
        <dbReference type="ARBA" id="ARBA00022553"/>
    </source>
</evidence>
<evidence type="ECO:0000313" key="12">
    <source>
        <dbReference type="EMBL" id="RIX33379.1"/>
    </source>
</evidence>
<keyword evidence="7" id="KW-0902">Two-component regulatory system</keyword>
<dbReference type="Proteomes" id="UP000285278">
    <property type="component" value="Unassembled WGS sequence"/>
</dbReference>
<keyword evidence="6 12" id="KW-0418">Kinase</keyword>
<proteinExistence type="predicted"/>
<dbReference type="SMART" id="SM00387">
    <property type="entry name" value="HATPase_c"/>
    <property type="match status" value="1"/>
</dbReference>
<dbReference type="PANTHER" id="PTHR45453">
    <property type="entry name" value="PHOSPHATE REGULON SENSOR PROTEIN PHOR"/>
    <property type="match status" value="1"/>
</dbReference>
<evidence type="ECO:0000256" key="10">
    <source>
        <dbReference type="SAM" id="Phobius"/>
    </source>
</evidence>
<dbReference type="Pfam" id="PF02518">
    <property type="entry name" value="HATPase_c"/>
    <property type="match status" value="1"/>
</dbReference>
<evidence type="ECO:0000256" key="7">
    <source>
        <dbReference type="ARBA" id="ARBA00023012"/>
    </source>
</evidence>
<feature type="compositionally biased region" description="Acidic residues" evidence="9">
    <location>
        <begin position="440"/>
        <end position="455"/>
    </location>
</feature>
<dbReference type="GO" id="GO:0016036">
    <property type="term" value="P:cellular response to phosphate starvation"/>
    <property type="evidence" value="ECO:0007669"/>
    <property type="project" value="TreeGrafter"/>
</dbReference>
<feature type="region of interest" description="Disordered" evidence="9">
    <location>
        <begin position="386"/>
        <end position="466"/>
    </location>
</feature>
<dbReference type="SUPFAM" id="SSF55874">
    <property type="entry name" value="ATPase domain of HSP90 chaperone/DNA topoisomerase II/histidine kinase"/>
    <property type="match status" value="1"/>
</dbReference>
<reference evidence="12 13" key="1">
    <citation type="submission" date="2018-09" db="EMBL/GenBank/DDBJ databases">
        <title>Optimization and identification of Corynebacterium falsenii FN1-14 from fish paste.</title>
        <authorList>
            <person name="Daroonpunt R."/>
            <person name="Tanasupawat S."/>
        </authorList>
    </citation>
    <scope>NUCLEOTIDE SEQUENCE [LARGE SCALE GENOMIC DNA]</scope>
    <source>
        <strain evidence="12 13">FN1-14</strain>
    </source>
</reference>
<keyword evidence="10" id="KW-1133">Transmembrane helix</keyword>
<keyword evidence="10" id="KW-0812">Transmembrane</keyword>
<evidence type="ECO:0000256" key="5">
    <source>
        <dbReference type="ARBA" id="ARBA00022679"/>
    </source>
</evidence>
<dbReference type="InterPro" id="IPR036890">
    <property type="entry name" value="HATPase_C_sf"/>
</dbReference>
<dbReference type="GO" id="GO:0000155">
    <property type="term" value="F:phosphorelay sensor kinase activity"/>
    <property type="evidence" value="ECO:0007669"/>
    <property type="project" value="InterPro"/>
</dbReference>
<evidence type="ECO:0000256" key="3">
    <source>
        <dbReference type="ARBA" id="ARBA00012438"/>
    </source>
</evidence>
<evidence type="ECO:0000256" key="2">
    <source>
        <dbReference type="ARBA" id="ARBA00004236"/>
    </source>
</evidence>
<dbReference type="PRINTS" id="PR00344">
    <property type="entry name" value="BCTRLSENSOR"/>
</dbReference>
<dbReference type="STRING" id="1451189.CFAL_10635"/>
<dbReference type="RefSeq" id="WP_081737366.1">
    <property type="nucleotide sequence ID" value="NZ_CBCRUA010000002.1"/>
</dbReference>
<dbReference type="InterPro" id="IPR005467">
    <property type="entry name" value="His_kinase_dom"/>
</dbReference>
<dbReference type="InterPro" id="IPR003661">
    <property type="entry name" value="HisK_dim/P_dom"/>
</dbReference>
<evidence type="ECO:0000256" key="6">
    <source>
        <dbReference type="ARBA" id="ARBA00022777"/>
    </source>
</evidence>
<gene>
    <name evidence="12" type="ORF">D3M95_10485</name>
</gene>
<feature type="transmembrane region" description="Helical" evidence="10">
    <location>
        <begin position="6"/>
        <end position="30"/>
    </location>
</feature>
<dbReference type="PROSITE" id="PS50109">
    <property type="entry name" value="HIS_KIN"/>
    <property type="match status" value="1"/>
</dbReference>
<comment type="catalytic activity">
    <reaction evidence="1">
        <text>ATP + protein L-histidine = ADP + protein N-phospho-L-histidine.</text>
        <dbReference type="EC" id="2.7.13.3"/>
    </reaction>
</comment>
<dbReference type="OrthoDB" id="9813151at2"/>
<evidence type="ECO:0000259" key="11">
    <source>
        <dbReference type="PROSITE" id="PS50109"/>
    </source>
</evidence>
<evidence type="ECO:0000313" key="13">
    <source>
        <dbReference type="Proteomes" id="UP000285278"/>
    </source>
</evidence>
<dbReference type="EMBL" id="QXJK01000016">
    <property type="protein sequence ID" value="RIX33379.1"/>
    <property type="molecule type" value="Genomic_DNA"/>
</dbReference>